<dbReference type="Proteomes" id="UP001469553">
    <property type="component" value="Unassembled WGS sequence"/>
</dbReference>
<proteinExistence type="predicted"/>
<evidence type="ECO:0008006" key="4">
    <source>
        <dbReference type="Google" id="ProtNLM"/>
    </source>
</evidence>
<evidence type="ECO:0000256" key="1">
    <source>
        <dbReference type="SAM" id="SignalP"/>
    </source>
</evidence>
<gene>
    <name evidence="2" type="ORF">AMECASPLE_014104</name>
</gene>
<sequence>MNVLQVSFVTLLATAYPAFDWQISNAAFHQQLLCLHFSEGGTYELRSLVGISDEQRNLPIHLFGSWPIVEPSTGVYGHKDVAKNNILLVMHLLRKSHCV</sequence>
<dbReference type="EMBL" id="JAHRIP010076180">
    <property type="protein sequence ID" value="MEQ2310910.1"/>
    <property type="molecule type" value="Genomic_DNA"/>
</dbReference>
<keyword evidence="3" id="KW-1185">Reference proteome</keyword>
<protein>
    <recommendedName>
        <fullName evidence="4">Secreted protein</fullName>
    </recommendedName>
</protein>
<keyword evidence="1" id="KW-0732">Signal</keyword>
<organism evidence="2 3">
    <name type="scientific">Ameca splendens</name>
    <dbReference type="NCBI Taxonomy" id="208324"/>
    <lineage>
        <taxon>Eukaryota</taxon>
        <taxon>Metazoa</taxon>
        <taxon>Chordata</taxon>
        <taxon>Craniata</taxon>
        <taxon>Vertebrata</taxon>
        <taxon>Euteleostomi</taxon>
        <taxon>Actinopterygii</taxon>
        <taxon>Neopterygii</taxon>
        <taxon>Teleostei</taxon>
        <taxon>Neoteleostei</taxon>
        <taxon>Acanthomorphata</taxon>
        <taxon>Ovalentaria</taxon>
        <taxon>Atherinomorphae</taxon>
        <taxon>Cyprinodontiformes</taxon>
        <taxon>Goodeidae</taxon>
        <taxon>Ameca</taxon>
    </lineage>
</organism>
<feature type="chain" id="PRO_5045885650" description="Secreted protein" evidence="1">
    <location>
        <begin position="21"/>
        <end position="99"/>
    </location>
</feature>
<name>A0ABV0ZZC6_9TELE</name>
<feature type="signal peptide" evidence="1">
    <location>
        <begin position="1"/>
        <end position="20"/>
    </location>
</feature>
<evidence type="ECO:0000313" key="3">
    <source>
        <dbReference type="Proteomes" id="UP001469553"/>
    </source>
</evidence>
<reference evidence="2 3" key="1">
    <citation type="submission" date="2021-06" db="EMBL/GenBank/DDBJ databases">
        <authorList>
            <person name="Palmer J.M."/>
        </authorList>
    </citation>
    <scope>NUCLEOTIDE SEQUENCE [LARGE SCALE GENOMIC DNA]</scope>
    <source>
        <strain evidence="2 3">AS_MEX2019</strain>
        <tissue evidence="2">Muscle</tissue>
    </source>
</reference>
<comment type="caution">
    <text evidence="2">The sequence shown here is derived from an EMBL/GenBank/DDBJ whole genome shotgun (WGS) entry which is preliminary data.</text>
</comment>
<evidence type="ECO:0000313" key="2">
    <source>
        <dbReference type="EMBL" id="MEQ2310910.1"/>
    </source>
</evidence>
<accession>A0ABV0ZZC6</accession>